<proteinExistence type="predicted"/>
<dbReference type="EMBL" id="CP036271">
    <property type="protein sequence ID" value="QDT52301.1"/>
    <property type="molecule type" value="Genomic_DNA"/>
</dbReference>
<feature type="compositionally biased region" description="Polar residues" evidence="1">
    <location>
        <begin position="298"/>
        <end position="314"/>
    </location>
</feature>
<keyword evidence="4" id="KW-1185">Reference proteome</keyword>
<name>A0A517S847_9PLAN</name>
<keyword evidence="2" id="KW-1133">Transmembrane helix</keyword>
<dbReference type="AlphaFoldDB" id="A0A517S847"/>
<organism evidence="3 4">
    <name type="scientific">Caulifigura coniformis</name>
    <dbReference type="NCBI Taxonomy" id="2527983"/>
    <lineage>
        <taxon>Bacteria</taxon>
        <taxon>Pseudomonadati</taxon>
        <taxon>Planctomycetota</taxon>
        <taxon>Planctomycetia</taxon>
        <taxon>Planctomycetales</taxon>
        <taxon>Planctomycetaceae</taxon>
        <taxon>Caulifigura</taxon>
    </lineage>
</organism>
<evidence type="ECO:0000256" key="1">
    <source>
        <dbReference type="SAM" id="MobiDB-lite"/>
    </source>
</evidence>
<evidence type="ECO:0000256" key="2">
    <source>
        <dbReference type="SAM" id="Phobius"/>
    </source>
</evidence>
<dbReference type="RefSeq" id="WP_145026567.1">
    <property type="nucleotide sequence ID" value="NZ_CP036271.1"/>
</dbReference>
<accession>A0A517S847</accession>
<protein>
    <submittedName>
        <fullName evidence="3">Uncharacterized protein</fullName>
    </submittedName>
</protein>
<feature type="region of interest" description="Disordered" evidence="1">
    <location>
        <begin position="293"/>
        <end position="327"/>
    </location>
</feature>
<evidence type="ECO:0000313" key="3">
    <source>
        <dbReference type="EMBL" id="QDT52301.1"/>
    </source>
</evidence>
<feature type="transmembrane region" description="Helical" evidence="2">
    <location>
        <begin position="15"/>
        <end position="34"/>
    </location>
</feature>
<dbReference type="Proteomes" id="UP000315700">
    <property type="component" value="Chromosome"/>
</dbReference>
<sequence length="327" mass="36248">MSVASIVRRVWKHRIPIGAICIVLACAAVCYWRMPVSGTTADGTTTVVLLHAGTGAFSYESDNVLLTFLRRNLPWLVGRYLPDWISLKRCPPRNLAGRHKLQFLFSDHEDLGTGPARGRGLRPRMEFIDSTGYVFRPPADSRSHRMHGYLYLGYDAWPRHDPVVHCRLVNNINGEVVLKFNMKNPDYQPDSPVWSPGPLPATARDDELAVTLRGITIDDLGQATPELTIEPLLPSDRPWKTTAWFEDATGNSGPGLCPMESAWRLRVDAQQGTATPHGFEFFVAPPLELRKRAESVLGRSTKTPRPPESSQGAGNSKVGVRTDQSAS</sequence>
<keyword evidence="2" id="KW-0812">Transmembrane</keyword>
<gene>
    <name evidence="3" type="ORF">Pan44_03100</name>
</gene>
<dbReference type="InParanoid" id="A0A517S847"/>
<dbReference type="KEGG" id="ccos:Pan44_03100"/>
<keyword evidence="2" id="KW-0472">Membrane</keyword>
<evidence type="ECO:0000313" key="4">
    <source>
        <dbReference type="Proteomes" id="UP000315700"/>
    </source>
</evidence>
<reference evidence="3 4" key="1">
    <citation type="submission" date="2019-02" db="EMBL/GenBank/DDBJ databases">
        <title>Deep-cultivation of Planctomycetes and their phenomic and genomic characterization uncovers novel biology.</title>
        <authorList>
            <person name="Wiegand S."/>
            <person name="Jogler M."/>
            <person name="Boedeker C."/>
            <person name="Pinto D."/>
            <person name="Vollmers J."/>
            <person name="Rivas-Marin E."/>
            <person name="Kohn T."/>
            <person name="Peeters S.H."/>
            <person name="Heuer A."/>
            <person name="Rast P."/>
            <person name="Oberbeckmann S."/>
            <person name="Bunk B."/>
            <person name="Jeske O."/>
            <person name="Meyerdierks A."/>
            <person name="Storesund J.E."/>
            <person name="Kallscheuer N."/>
            <person name="Luecker S."/>
            <person name="Lage O.M."/>
            <person name="Pohl T."/>
            <person name="Merkel B.J."/>
            <person name="Hornburger P."/>
            <person name="Mueller R.-W."/>
            <person name="Bruemmer F."/>
            <person name="Labrenz M."/>
            <person name="Spormann A.M."/>
            <person name="Op den Camp H."/>
            <person name="Overmann J."/>
            <person name="Amann R."/>
            <person name="Jetten M.S.M."/>
            <person name="Mascher T."/>
            <person name="Medema M.H."/>
            <person name="Devos D.P."/>
            <person name="Kaster A.-K."/>
            <person name="Ovreas L."/>
            <person name="Rohde M."/>
            <person name="Galperin M.Y."/>
            <person name="Jogler C."/>
        </authorList>
    </citation>
    <scope>NUCLEOTIDE SEQUENCE [LARGE SCALE GENOMIC DNA]</scope>
    <source>
        <strain evidence="3 4">Pan44</strain>
    </source>
</reference>